<evidence type="ECO:0000256" key="4">
    <source>
        <dbReference type="ARBA" id="ARBA00011738"/>
    </source>
</evidence>
<evidence type="ECO:0000256" key="9">
    <source>
        <dbReference type="ARBA" id="ARBA00022679"/>
    </source>
</evidence>
<dbReference type="EC" id="2.1.1.228" evidence="5 15"/>
<evidence type="ECO:0000256" key="7">
    <source>
        <dbReference type="ARBA" id="ARBA00022490"/>
    </source>
</evidence>
<evidence type="ECO:0000256" key="16">
    <source>
        <dbReference type="PIRSR" id="PIRSR000386-1"/>
    </source>
</evidence>
<keyword evidence="7 15" id="KW-0963">Cytoplasm</keyword>
<dbReference type="PIRSF" id="PIRSF000386">
    <property type="entry name" value="tRNA_mtase"/>
    <property type="match status" value="1"/>
</dbReference>
<dbReference type="GO" id="GO:0005829">
    <property type="term" value="C:cytosol"/>
    <property type="evidence" value="ECO:0007669"/>
    <property type="project" value="TreeGrafter"/>
</dbReference>
<dbReference type="PANTHER" id="PTHR46417:SF1">
    <property type="entry name" value="TRNA (GUANINE-N(1)-)-METHYLTRANSFERASE"/>
    <property type="match status" value="1"/>
</dbReference>
<proteinExistence type="inferred from homology"/>
<gene>
    <name evidence="15 18" type="primary">trmD</name>
    <name evidence="18" type="ORF">EVJ46_03370</name>
</gene>
<dbReference type="Gene3D" id="3.40.1280.10">
    <property type="match status" value="1"/>
</dbReference>
<sequence length="258" mass="28888">MKKVIDIISIMPDYFSSFISTGLISRAIKENIIEINIINPRDFTQDKHRRVDDKVYGGGAGQLLMPEPIVKAWEHANNVYQKKVVVNGYNADLEEAADAEKPLLPSSSVIMSASGRLLNSTLAKQLASNDHLVIICGRYEGIDARVAEFTESMEVSIGDYILSGGEIASIVLIETVCRYYSGFMGNTESLTEESYSADLCDKKGKQLLEYPQFTKPRNFRNLEVPEVLLSGNHKHINEWRLKNAIAKTVKNRPEFLSN</sequence>
<dbReference type="GO" id="GO:0052906">
    <property type="term" value="F:tRNA (guanine(37)-N1)-methyltransferase activity"/>
    <property type="evidence" value="ECO:0007669"/>
    <property type="project" value="UniProtKB-UniRule"/>
</dbReference>
<dbReference type="InterPro" id="IPR002649">
    <property type="entry name" value="tRNA_m1G_MeTrfase_TrmD"/>
</dbReference>
<dbReference type="SUPFAM" id="SSF75217">
    <property type="entry name" value="alpha/beta knot"/>
    <property type="match status" value="1"/>
</dbReference>
<dbReference type="NCBIfam" id="NF000648">
    <property type="entry name" value="PRK00026.1"/>
    <property type="match status" value="1"/>
</dbReference>
<evidence type="ECO:0000256" key="1">
    <source>
        <dbReference type="ARBA" id="ARBA00002634"/>
    </source>
</evidence>
<evidence type="ECO:0000256" key="13">
    <source>
        <dbReference type="ARBA" id="ARBA00033392"/>
    </source>
</evidence>
<evidence type="ECO:0000256" key="6">
    <source>
        <dbReference type="ARBA" id="ARBA00014679"/>
    </source>
</evidence>
<dbReference type="InterPro" id="IPR023148">
    <property type="entry name" value="tRNA_m1G_MeTrfase_C_sf"/>
</dbReference>
<dbReference type="Proteomes" id="UP000316562">
    <property type="component" value="Unassembled WGS sequence"/>
</dbReference>
<comment type="subcellular location">
    <subcellularLocation>
        <location evidence="2 15">Cytoplasm</location>
    </subcellularLocation>
</comment>
<evidence type="ECO:0000256" key="10">
    <source>
        <dbReference type="ARBA" id="ARBA00022691"/>
    </source>
</evidence>
<evidence type="ECO:0000256" key="3">
    <source>
        <dbReference type="ARBA" id="ARBA00007630"/>
    </source>
</evidence>
<feature type="binding site" evidence="15 16">
    <location>
        <position position="137"/>
    </location>
    <ligand>
        <name>S-adenosyl-L-methionine</name>
        <dbReference type="ChEBI" id="CHEBI:59789"/>
    </ligand>
</feature>
<dbReference type="EMBL" id="SGBC01000001">
    <property type="protein sequence ID" value="RZD17282.1"/>
    <property type="molecule type" value="Genomic_DNA"/>
</dbReference>
<evidence type="ECO:0000313" key="18">
    <source>
        <dbReference type="EMBL" id="RZD17282.1"/>
    </source>
</evidence>
<accession>A0A519BJ45</accession>
<evidence type="ECO:0000256" key="15">
    <source>
        <dbReference type="HAMAP-Rule" id="MF_00605"/>
    </source>
</evidence>
<dbReference type="InterPro" id="IPR029026">
    <property type="entry name" value="tRNA_m1G_MTases_N"/>
</dbReference>
<evidence type="ECO:0000256" key="5">
    <source>
        <dbReference type="ARBA" id="ARBA00012807"/>
    </source>
</evidence>
<dbReference type="InterPro" id="IPR029028">
    <property type="entry name" value="Alpha/beta_knot_MTases"/>
</dbReference>
<dbReference type="HAMAP" id="MF_00605">
    <property type="entry name" value="TrmD"/>
    <property type="match status" value="1"/>
</dbReference>
<evidence type="ECO:0000313" key="19">
    <source>
        <dbReference type="Proteomes" id="UP000316562"/>
    </source>
</evidence>
<comment type="subunit">
    <text evidence="4 15">Homodimer.</text>
</comment>
<protein>
    <recommendedName>
        <fullName evidence="6 15">tRNA (guanine-N(1)-)-methyltransferase</fullName>
        <ecNumber evidence="5 15">2.1.1.228</ecNumber>
    </recommendedName>
    <alternativeName>
        <fullName evidence="12 15">M1G-methyltransferase</fullName>
    </alternativeName>
    <alternativeName>
        <fullName evidence="13 15">tRNA [GM37] methyltransferase</fullName>
    </alternativeName>
</protein>
<dbReference type="InterPro" id="IPR016009">
    <property type="entry name" value="tRNA_MeTrfase_TRMD/TRM10"/>
</dbReference>
<evidence type="ECO:0000256" key="2">
    <source>
        <dbReference type="ARBA" id="ARBA00004496"/>
    </source>
</evidence>
<evidence type="ECO:0000256" key="12">
    <source>
        <dbReference type="ARBA" id="ARBA00029736"/>
    </source>
</evidence>
<dbReference type="PANTHER" id="PTHR46417">
    <property type="entry name" value="TRNA (GUANINE-N(1)-)-METHYLTRANSFERASE"/>
    <property type="match status" value="1"/>
</dbReference>
<evidence type="ECO:0000256" key="11">
    <source>
        <dbReference type="ARBA" id="ARBA00022694"/>
    </source>
</evidence>
<keyword evidence="8 15" id="KW-0489">Methyltransferase</keyword>
<evidence type="ECO:0000256" key="8">
    <source>
        <dbReference type="ARBA" id="ARBA00022603"/>
    </source>
</evidence>
<evidence type="ECO:0000256" key="14">
    <source>
        <dbReference type="ARBA" id="ARBA00047783"/>
    </source>
</evidence>
<name>A0A519BJ45_ACIG2</name>
<evidence type="ECO:0000259" key="17">
    <source>
        <dbReference type="Pfam" id="PF01746"/>
    </source>
</evidence>
<comment type="function">
    <text evidence="1 15">Specifically methylates guanosine-37 in various tRNAs.</text>
</comment>
<keyword evidence="9 15" id="KW-0808">Transferase</keyword>
<comment type="caution">
    <text evidence="18">The sequence shown here is derived from an EMBL/GenBank/DDBJ whole genome shotgun (WGS) entry which is preliminary data.</text>
</comment>
<comment type="catalytic activity">
    <reaction evidence="14 15">
        <text>guanosine(37) in tRNA + S-adenosyl-L-methionine = N(1)-methylguanosine(37) in tRNA + S-adenosyl-L-homocysteine + H(+)</text>
        <dbReference type="Rhea" id="RHEA:36899"/>
        <dbReference type="Rhea" id="RHEA-COMP:10145"/>
        <dbReference type="Rhea" id="RHEA-COMP:10147"/>
        <dbReference type="ChEBI" id="CHEBI:15378"/>
        <dbReference type="ChEBI" id="CHEBI:57856"/>
        <dbReference type="ChEBI" id="CHEBI:59789"/>
        <dbReference type="ChEBI" id="CHEBI:73542"/>
        <dbReference type="ChEBI" id="CHEBI:74269"/>
        <dbReference type="EC" id="2.1.1.228"/>
    </reaction>
</comment>
<keyword evidence="10 15" id="KW-0949">S-adenosyl-L-methionine</keyword>
<feature type="binding site" evidence="15 16">
    <location>
        <begin position="157"/>
        <end position="162"/>
    </location>
    <ligand>
        <name>S-adenosyl-L-methionine</name>
        <dbReference type="ChEBI" id="CHEBI:59789"/>
    </ligand>
</feature>
<feature type="domain" description="tRNA methyltransferase TRMD/TRM10-type" evidence="17">
    <location>
        <begin position="5"/>
        <end position="256"/>
    </location>
</feature>
<dbReference type="Gene3D" id="1.10.1270.20">
    <property type="entry name" value="tRNA(m1g37)methyltransferase, domain 2"/>
    <property type="match status" value="1"/>
</dbReference>
<comment type="similarity">
    <text evidence="3 15">Belongs to the RNA methyltransferase TrmD family.</text>
</comment>
<dbReference type="CDD" id="cd18080">
    <property type="entry name" value="TrmD-like"/>
    <property type="match status" value="1"/>
</dbReference>
<dbReference type="AlphaFoldDB" id="A0A519BJ45"/>
<dbReference type="Pfam" id="PF01746">
    <property type="entry name" value="tRNA_m1G_MT"/>
    <property type="match status" value="1"/>
</dbReference>
<keyword evidence="11 15" id="KW-0819">tRNA processing</keyword>
<dbReference type="GO" id="GO:0002939">
    <property type="term" value="P:tRNA N1-guanine methylation"/>
    <property type="evidence" value="ECO:0007669"/>
    <property type="project" value="TreeGrafter"/>
</dbReference>
<reference evidence="18 19" key="1">
    <citation type="journal article" date="2019" name="ISME J.">
        <title>Insights into ecological role of a new deltaproteobacterial order Candidatus Acidulodesulfobacterales by metagenomics and metatranscriptomics.</title>
        <authorList>
            <person name="Tan S."/>
            <person name="Liu J."/>
            <person name="Fang Y."/>
            <person name="Hedlund B.P."/>
            <person name="Lian Z.H."/>
            <person name="Huang L.Y."/>
            <person name="Li J.T."/>
            <person name="Huang L.N."/>
            <person name="Li W.J."/>
            <person name="Jiang H.C."/>
            <person name="Dong H.L."/>
            <person name="Shu W.S."/>
        </authorList>
    </citation>
    <scope>NUCLEOTIDE SEQUENCE [LARGE SCALE GENOMIC DNA]</scope>
    <source>
        <strain evidence="18">AP2</strain>
    </source>
</reference>
<organism evidence="18 19">
    <name type="scientific">Acididesulfobacter guangdongensis</name>
    <dbReference type="NCBI Taxonomy" id="2597225"/>
    <lineage>
        <taxon>Bacteria</taxon>
        <taxon>Deltaproteobacteria</taxon>
        <taxon>Candidatus Acidulodesulfobacterales</taxon>
        <taxon>Candidatus Acididesulfobacter</taxon>
    </lineage>
</organism>